<dbReference type="GO" id="GO:0004722">
    <property type="term" value="F:protein serine/threonine phosphatase activity"/>
    <property type="evidence" value="ECO:0007669"/>
    <property type="project" value="UniProtKB-EC"/>
</dbReference>
<dbReference type="InterPro" id="IPR020422">
    <property type="entry name" value="TYR_PHOSPHATASE_DUAL_dom"/>
</dbReference>
<sequence>MDSSDLPDSINYDLIEEGLYLGNLSTAASPATLSKLHITHVLTVASESLPLSLTQKMPYIIFHYIQVDDIPGSDLLSHFESSCNFIAEGQAMGAVLVHCYFGVSRSATLVAAHLMRKHKLNWHQALDRIRSRRRCVGPNVGFLHQLDLFHALQWKLDAHSKLSPLFRLYKHKMLCTRIRTEPHRLKEFLTSYLELFQDDSHVNRNPGLSCRSCRAVLCSRACNVQHCHGCWPALENGHSNKVCERSFYMTAQPWMLSSAYTSKMAGNLKCPKCSKEIGRFHWLRDLPCACREVVPCVACVADGEVDAGHISLDAGSVSSC</sequence>
<keyword evidence="4" id="KW-0963">Cytoplasm</keyword>
<evidence type="ECO:0000256" key="1">
    <source>
        <dbReference type="ARBA" id="ARBA00004123"/>
    </source>
</evidence>
<evidence type="ECO:0000256" key="8">
    <source>
        <dbReference type="ARBA" id="ARBA00047761"/>
    </source>
</evidence>
<feature type="domain" description="Tyrosine-protein phosphatase" evidence="12">
    <location>
        <begin position="11"/>
        <end position="155"/>
    </location>
</feature>
<evidence type="ECO:0000256" key="4">
    <source>
        <dbReference type="ARBA" id="ARBA00022490"/>
    </source>
</evidence>
<evidence type="ECO:0000313" key="14">
    <source>
        <dbReference type="Proteomes" id="UP000694843"/>
    </source>
</evidence>
<keyword evidence="14" id="KW-1185">Reference proteome</keyword>
<dbReference type="Proteomes" id="UP000694843">
    <property type="component" value="Unplaced"/>
</dbReference>
<dbReference type="PANTHER" id="PTHR45848:SF4">
    <property type="entry name" value="DUAL SPECIFICITY PROTEIN PHOSPHATASE 12"/>
    <property type="match status" value="1"/>
</dbReference>
<evidence type="ECO:0000313" key="15">
    <source>
        <dbReference type="RefSeq" id="XP_018020028.1"/>
    </source>
</evidence>
<evidence type="ECO:0000256" key="9">
    <source>
        <dbReference type="ARBA" id="ARBA00048336"/>
    </source>
</evidence>
<feature type="active site" description="Phosphocysteine intermediate" evidence="11">
    <location>
        <position position="99"/>
    </location>
</feature>
<evidence type="ECO:0000256" key="10">
    <source>
        <dbReference type="ARBA" id="ARBA00051722"/>
    </source>
</evidence>
<comment type="catalytic activity">
    <reaction evidence="10">
        <text>O-phospho-L-tyrosyl-[protein] + H2O = L-tyrosyl-[protein] + phosphate</text>
        <dbReference type="Rhea" id="RHEA:10684"/>
        <dbReference type="Rhea" id="RHEA-COMP:10136"/>
        <dbReference type="Rhea" id="RHEA-COMP:20101"/>
        <dbReference type="ChEBI" id="CHEBI:15377"/>
        <dbReference type="ChEBI" id="CHEBI:43474"/>
        <dbReference type="ChEBI" id="CHEBI:46858"/>
        <dbReference type="ChEBI" id="CHEBI:61978"/>
        <dbReference type="EC" id="3.1.3.48"/>
    </reaction>
</comment>
<comment type="subcellular location">
    <subcellularLocation>
        <location evidence="2">Cytoplasm</location>
    </subcellularLocation>
    <subcellularLocation>
        <location evidence="1">Nucleus</location>
    </subcellularLocation>
</comment>
<dbReference type="RefSeq" id="XP_018020028.1">
    <property type="nucleotide sequence ID" value="XM_018164539.2"/>
</dbReference>
<reference evidence="15" key="1">
    <citation type="submission" date="2025-08" db="UniProtKB">
        <authorList>
            <consortium name="RefSeq"/>
        </authorList>
    </citation>
    <scope>IDENTIFICATION</scope>
    <source>
        <tissue evidence="15">Whole organism</tissue>
    </source>
</reference>
<evidence type="ECO:0000259" key="12">
    <source>
        <dbReference type="PROSITE" id="PS50054"/>
    </source>
</evidence>
<comment type="catalytic activity">
    <reaction evidence="9">
        <text>O-phospho-L-threonyl-[protein] + H2O = L-threonyl-[protein] + phosphate</text>
        <dbReference type="Rhea" id="RHEA:47004"/>
        <dbReference type="Rhea" id="RHEA-COMP:11060"/>
        <dbReference type="Rhea" id="RHEA-COMP:11605"/>
        <dbReference type="ChEBI" id="CHEBI:15377"/>
        <dbReference type="ChEBI" id="CHEBI:30013"/>
        <dbReference type="ChEBI" id="CHEBI:43474"/>
        <dbReference type="ChEBI" id="CHEBI:61977"/>
        <dbReference type="EC" id="3.1.3.16"/>
    </reaction>
</comment>
<dbReference type="SMART" id="SM00195">
    <property type="entry name" value="DSPc"/>
    <property type="match status" value="1"/>
</dbReference>
<dbReference type="PROSITE" id="PS00383">
    <property type="entry name" value="TYR_PHOSPHATASE_1"/>
    <property type="match status" value="1"/>
</dbReference>
<dbReference type="AlphaFoldDB" id="A0A8B7P1X7"/>
<evidence type="ECO:0000259" key="13">
    <source>
        <dbReference type="PROSITE" id="PS50056"/>
    </source>
</evidence>
<dbReference type="CDD" id="cd14498">
    <property type="entry name" value="DSP"/>
    <property type="match status" value="1"/>
</dbReference>
<dbReference type="GeneID" id="108676467"/>
<feature type="domain" description="Tyrosine specific protein phosphatases" evidence="13">
    <location>
        <begin position="73"/>
        <end position="133"/>
    </location>
</feature>
<dbReference type="GO" id="GO:0004725">
    <property type="term" value="F:protein tyrosine phosphatase activity"/>
    <property type="evidence" value="ECO:0007669"/>
    <property type="project" value="UniProtKB-EC"/>
</dbReference>
<dbReference type="PROSITE" id="PS50054">
    <property type="entry name" value="TYR_PHOSPHATASE_DUAL"/>
    <property type="match status" value="1"/>
</dbReference>
<evidence type="ECO:0000256" key="11">
    <source>
        <dbReference type="PIRSR" id="PIRSR000941-50"/>
    </source>
</evidence>
<keyword evidence="6" id="KW-0904">Protein phosphatase</keyword>
<dbReference type="Pfam" id="PF00782">
    <property type="entry name" value="DSPc"/>
    <property type="match status" value="1"/>
</dbReference>
<evidence type="ECO:0000256" key="6">
    <source>
        <dbReference type="ARBA" id="ARBA00022912"/>
    </source>
</evidence>
<name>A0A8B7P1X7_HYAAZ</name>
<dbReference type="InterPro" id="IPR016130">
    <property type="entry name" value="Tyr_Pase_AS"/>
</dbReference>
<dbReference type="OMA" id="LYWNNFA"/>
<dbReference type="InterPro" id="IPR000340">
    <property type="entry name" value="Dual-sp_phosphatase_cat-dom"/>
</dbReference>
<evidence type="ECO:0000256" key="2">
    <source>
        <dbReference type="ARBA" id="ARBA00004496"/>
    </source>
</evidence>
<protein>
    <submittedName>
        <fullName evidence="15">Dual specificity protein phosphatase MPK-4 isoform X1</fullName>
    </submittedName>
</protein>
<dbReference type="FunFam" id="3.90.190.10:FF:000056">
    <property type="entry name" value="Dual specificity phosphatase 12"/>
    <property type="match status" value="1"/>
</dbReference>
<evidence type="ECO:0000256" key="7">
    <source>
        <dbReference type="ARBA" id="ARBA00023242"/>
    </source>
</evidence>
<organism evidence="14 15">
    <name type="scientific">Hyalella azteca</name>
    <name type="common">Amphipod</name>
    <dbReference type="NCBI Taxonomy" id="294128"/>
    <lineage>
        <taxon>Eukaryota</taxon>
        <taxon>Metazoa</taxon>
        <taxon>Ecdysozoa</taxon>
        <taxon>Arthropoda</taxon>
        <taxon>Crustacea</taxon>
        <taxon>Multicrustacea</taxon>
        <taxon>Malacostraca</taxon>
        <taxon>Eumalacostraca</taxon>
        <taxon>Peracarida</taxon>
        <taxon>Amphipoda</taxon>
        <taxon>Senticaudata</taxon>
        <taxon>Talitrida</taxon>
        <taxon>Talitroidea</taxon>
        <taxon>Hyalellidae</taxon>
        <taxon>Hyalella</taxon>
    </lineage>
</organism>
<gene>
    <name evidence="15" type="primary">LOC108676467</name>
</gene>
<dbReference type="KEGG" id="hazt:108676467"/>
<comment type="similarity">
    <text evidence="3">Belongs to the protein-tyrosine phosphatase family. Non-receptor class dual specificity subfamily.</text>
</comment>
<keyword evidence="5" id="KW-0378">Hydrolase</keyword>
<dbReference type="InterPro" id="IPR029021">
    <property type="entry name" value="Prot-tyrosine_phosphatase-like"/>
</dbReference>
<dbReference type="PIRSF" id="PIRSF000941">
    <property type="entry name" value="DUSP12"/>
    <property type="match status" value="1"/>
</dbReference>
<accession>A0A8B7P1X7</accession>
<dbReference type="Gene3D" id="3.90.190.10">
    <property type="entry name" value="Protein tyrosine phosphatase superfamily"/>
    <property type="match status" value="1"/>
</dbReference>
<dbReference type="OrthoDB" id="2017893at2759"/>
<dbReference type="GO" id="GO:0005737">
    <property type="term" value="C:cytoplasm"/>
    <property type="evidence" value="ECO:0007669"/>
    <property type="project" value="UniProtKB-SubCell"/>
</dbReference>
<comment type="catalytic activity">
    <reaction evidence="8">
        <text>O-phospho-L-seryl-[protein] + H2O = L-seryl-[protein] + phosphate</text>
        <dbReference type="Rhea" id="RHEA:20629"/>
        <dbReference type="Rhea" id="RHEA-COMP:9863"/>
        <dbReference type="Rhea" id="RHEA-COMP:11604"/>
        <dbReference type="ChEBI" id="CHEBI:15377"/>
        <dbReference type="ChEBI" id="CHEBI:29999"/>
        <dbReference type="ChEBI" id="CHEBI:43474"/>
        <dbReference type="ChEBI" id="CHEBI:83421"/>
        <dbReference type="EC" id="3.1.3.16"/>
    </reaction>
</comment>
<dbReference type="SUPFAM" id="SSF52799">
    <property type="entry name" value="(Phosphotyrosine protein) phosphatases II"/>
    <property type="match status" value="1"/>
</dbReference>
<dbReference type="GO" id="GO:0005634">
    <property type="term" value="C:nucleus"/>
    <property type="evidence" value="ECO:0007669"/>
    <property type="project" value="UniProtKB-SubCell"/>
</dbReference>
<dbReference type="InterPro" id="IPR016278">
    <property type="entry name" value="DUSP12"/>
</dbReference>
<proteinExistence type="inferred from homology"/>
<keyword evidence="7" id="KW-0539">Nucleus</keyword>
<dbReference type="PROSITE" id="PS50056">
    <property type="entry name" value="TYR_PHOSPHATASE_2"/>
    <property type="match status" value="1"/>
</dbReference>
<dbReference type="GO" id="GO:0008138">
    <property type="term" value="F:protein tyrosine/serine/threonine phosphatase activity"/>
    <property type="evidence" value="ECO:0007669"/>
    <property type="project" value="InterPro"/>
</dbReference>
<evidence type="ECO:0000256" key="5">
    <source>
        <dbReference type="ARBA" id="ARBA00022801"/>
    </source>
</evidence>
<evidence type="ECO:0000256" key="3">
    <source>
        <dbReference type="ARBA" id="ARBA00008601"/>
    </source>
</evidence>
<dbReference type="PANTHER" id="PTHR45848">
    <property type="entry name" value="DUAL SPECIFICITY PROTEIN PHOSPHATASE 12 FAMILY MEMBER"/>
    <property type="match status" value="1"/>
</dbReference>
<dbReference type="InterPro" id="IPR000387">
    <property type="entry name" value="Tyr_Pase_dom"/>
</dbReference>